<dbReference type="InterPro" id="IPR041916">
    <property type="entry name" value="Anti_sigma_zinc_sf"/>
</dbReference>
<protein>
    <recommendedName>
        <fullName evidence="3">Anti-sigma K factor RskA C-terminal domain-containing protein</fullName>
    </recommendedName>
</protein>
<reference evidence="4" key="1">
    <citation type="submission" date="2020-02" db="EMBL/GenBank/DDBJ databases">
        <authorList>
            <person name="Meier V. D."/>
        </authorList>
    </citation>
    <scope>NUCLEOTIDE SEQUENCE</scope>
    <source>
        <strain evidence="4">AVDCRST_MAG46</strain>
    </source>
</reference>
<dbReference type="InterPro" id="IPR018764">
    <property type="entry name" value="RskA_C"/>
</dbReference>
<evidence type="ECO:0000256" key="2">
    <source>
        <dbReference type="ARBA" id="ARBA00023163"/>
    </source>
</evidence>
<dbReference type="GO" id="GO:0005886">
    <property type="term" value="C:plasma membrane"/>
    <property type="evidence" value="ECO:0007669"/>
    <property type="project" value="InterPro"/>
</dbReference>
<dbReference type="Gene3D" id="1.10.10.1320">
    <property type="entry name" value="Anti-sigma factor, zinc-finger domain"/>
    <property type="match status" value="1"/>
</dbReference>
<dbReference type="EMBL" id="CADCUD010000052">
    <property type="protein sequence ID" value="CAA9318892.1"/>
    <property type="molecule type" value="Genomic_DNA"/>
</dbReference>
<gene>
    <name evidence="4" type="ORF">AVDCRST_MAG46-707</name>
</gene>
<organism evidence="4">
    <name type="scientific">uncultured Nocardioidaceae bacterium</name>
    <dbReference type="NCBI Taxonomy" id="253824"/>
    <lineage>
        <taxon>Bacteria</taxon>
        <taxon>Bacillati</taxon>
        <taxon>Actinomycetota</taxon>
        <taxon>Actinomycetes</taxon>
        <taxon>Propionibacteriales</taxon>
        <taxon>Nocardioidaceae</taxon>
        <taxon>environmental samples</taxon>
    </lineage>
</organism>
<sequence>MPHLDDDLLALLALREQAPEAETEAHLDGCERCRHELAELRRVVTAGRSSFDTARELTAPAPHVWDQVTAAVGIDAASPPQQPVVRPRDVGASIPLRSGVARRGVPTWLGVAAGVAIGVGGAVAFQALDPDRATQPDEGALVASAELAEFGDTGTSGTAEVRETDDARVVHVKLDEPAQGRGFREVWLLDTANGDLISLGVLNGRESTFALPDDLDLRDFPVVDISRELLDGDPAHSSDSISRGELRL</sequence>
<evidence type="ECO:0000259" key="3">
    <source>
        <dbReference type="Pfam" id="PF10099"/>
    </source>
</evidence>
<evidence type="ECO:0000313" key="4">
    <source>
        <dbReference type="EMBL" id="CAA9318892.1"/>
    </source>
</evidence>
<dbReference type="Pfam" id="PF10099">
    <property type="entry name" value="RskA_C"/>
    <property type="match status" value="1"/>
</dbReference>
<evidence type="ECO:0000256" key="1">
    <source>
        <dbReference type="ARBA" id="ARBA00023015"/>
    </source>
</evidence>
<name>A0A6J4L0F2_9ACTN</name>
<dbReference type="AlphaFoldDB" id="A0A6J4L0F2"/>
<accession>A0A6J4L0F2</accession>
<proteinExistence type="predicted"/>
<keyword evidence="1" id="KW-0805">Transcription regulation</keyword>
<feature type="domain" description="Anti-sigma K factor RskA C-terminal" evidence="3">
    <location>
        <begin position="109"/>
        <end position="236"/>
    </location>
</feature>
<keyword evidence="2" id="KW-0804">Transcription</keyword>